<feature type="transmembrane region" description="Helical" evidence="2">
    <location>
        <begin position="104"/>
        <end position="121"/>
    </location>
</feature>
<keyword evidence="3" id="KW-0378">Hydrolase</keyword>
<sequence>MDNVTHTLISILVGEAVHRSVPPSAVLGDRARRGAAIAVMAVGGNLPDADVIYTGWAGTTTDYLLHHRGHTHTVVGALGLAVLLFVAVRLWWRYRRITPRRADLLFLAGLAVLAPLLHIGLDFTNSYGVHPFWPLDNRWFYGDAVFIVEPLLWACAAALLFVLPGRTPRVLIGLVLAAGLGLSWFTGFVPASFAVLLTLLTAGLAALSRFASARVALAGGVAAWLVLTATFAVTSRSAERRVEALLAERFPAARTLDVVLTPMPADPVCREVIAVQRTADRYVLRRAFDSLAPGWIPAERCARLYPSGDETTAPLAPVDQPSTGEIAWRGELSLDAGLFATLAGQSCAVEALLRFARAPWAAPAGDGWIVGDLRYDREAGAGLAEVRTGPGGDGCPRLPAPWTPPRQELLPGE</sequence>
<proteinExistence type="predicted"/>
<dbReference type="InterPro" id="IPR007404">
    <property type="entry name" value="YdjM-like"/>
</dbReference>
<name>A0A9Q9MA18_9ACTN</name>
<dbReference type="AlphaFoldDB" id="A0A9Q9MA18"/>
<protein>
    <submittedName>
        <fullName evidence="3">Metal-dependent hydrolase</fullName>
    </submittedName>
</protein>
<dbReference type="Proteomes" id="UP001058003">
    <property type="component" value="Chromosome"/>
</dbReference>
<evidence type="ECO:0000256" key="1">
    <source>
        <dbReference type="SAM" id="MobiDB-lite"/>
    </source>
</evidence>
<evidence type="ECO:0000256" key="2">
    <source>
        <dbReference type="SAM" id="Phobius"/>
    </source>
</evidence>
<keyword evidence="2" id="KW-1133">Transmembrane helix</keyword>
<gene>
    <name evidence="3" type="ORF">Daura_31875</name>
</gene>
<dbReference type="KEGG" id="daur:Daura_31875"/>
<accession>A0A9Q9MA18</accession>
<dbReference type="RefSeq" id="WP_033367027.1">
    <property type="nucleotide sequence ID" value="NZ_CP073767.1"/>
</dbReference>
<keyword evidence="4" id="KW-1185">Reference proteome</keyword>
<dbReference type="GO" id="GO:0016787">
    <property type="term" value="F:hydrolase activity"/>
    <property type="evidence" value="ECO:0007669"/>
    <property type="project" value="UniProtKB-KW"/>
</dbReference>
<reference evidence="3" key="1">
    <citation type="submission" date="2021-04" db="EMBL/GenBank/DDBJ databases">
        <title>Dactylosporangium aurantiacum NRRL B-8018 full assembly.</title>
        <authorList>
            <person name="Hartkoorn R.C."/>
            <person name="Beaudoing E."/>
            <person name="Hot D."/>
        </authorList>
    </citation>
    <scope>NUCLEOTIDE SEQUENCE</scope>
    <source>
        <strain evidence="3">NRRL B-8018</strain>
    </source>
</reference>
<dbReference type="Pfam" id="PF04307">
    <property type="entry name" value="YdjM"/>
    <property type="match status" value="1"/>
</dbReference>
<keyword evidence="2" id="KW-0812">Transmembrane</keyword>
<feature type="region of interest" description="Disordered" evidence="1">
    <location>
        <begin position="385"/>
        <end position="413"/>
    </location>
</feature>
<evidence type="ECO:0000313" key="3">
    <source>
        <dbReference type="EMBL" id="UWZ51338.1"/>
    </source>
</evidence>
<dbReference type="PANTHER" id="PTHR40031:SF1">
    <property type="entry name" value="MEMBRANE-BOUND METAL-DEPENDENT HYDROLASE"/>
    <property type="match status" value="1"/>
</dbReference>
<organism evidence="3 4">
    <name type="scientific">Dactylosporangium aurantiacum</name>
    <dbReference type="NCBI Taxonomy" id="35754"/>
    <lineage>
        <taxon>Bacteria</taxon>
        <taxon>Bacillati</taxon>
        <taxon>Actinomycetota</taxon>
        <taxon>Actinomycetes</taxon>
        <taxon>Micromonosporales</taxon>
        <taxon>Micromonosporaceae</taxon>
        <taxon>Dactylosporangium</taxon>
    </lineage>
</organism>
<keyword evidence="2" id="KW-0472">Membrane</keyword>
<feature type="transmembrane region" description="Helical" evidence="2">
    <location>
        <begin position="211"/>
        <end position="233"/>
    </location>
</feature>
<dbReference type="InterPro" id="IPR053170">
    <property type="entry name" value="Transcription_regulator"/>
</dbReference>
<dbReference type="PANTHER" id="PTHR40031">
    <property type="entry name" value="HYPOTHETICAL MEMBRANE SPANNING PROTEIN"/>
    <property type="match status" value="1"/>
</dbReference>
<dbReference type="EMBL" id="CP073767">
    <property type="protein sequence ID" value="UWZ51338.1"/>
    <property type="molecule type" value="Genomic_DNA"/>
</dbReference>
<evidence type="ECO:0000313" key="4">
    <source>
        <dbReference type="Proteomes" id="UP001058003"/>
    </source>
</evidence>
<feature type="transmembrane region" description="Helical" evidence="2">
    <location>
        <begin position="141"/>
        <end position="163"/>
    </location>
</feature>
<feature type="transmembrane region" description="Helical" evidence="2">
    <location>
        <begin position="73"/>
        <end position="92"/>
    </location>
</feature>
<feature type="transmembrane region" description="Helical" evidence="2">
    <location>
        <begin position="170"/>
        <end position="199"/>
    </location>
</feature>